<dbReference type="RefSeq" id="WP_101678345.1">
    <property type="nucleotide sequence ID" value="NZ_CAMIHY010000049.1"/>
</dbReference>
<dbReference type="KEGG" id="cpyr:CYJ47_04335"/>
<name>A0AAF1BZS2_9CORY</name>
<dbReference type="Pfam" id="PF09186">
    <property type="entry name" value="DUF1949"/>
    <property type="match status" value="1"/>
</dbReference>
<dbReference type="InterPro" id="IPR015796">
    <property type="entry name" value="Impact_YigZ-like"/>
</dbReference>
<sequence length="216" mass="23421">MNPDAEYLLPPPAHQAVAELEIKRSRFISHIARVQSEDEARQFVTSIKQRYPDARHHCSAYFYNVEGANPVERSSDDGEPSGTAGKPILDVLTGSGLEDIACVVVRYFGGIKLGTGGLVRAYSDATAAALTHVVPVRRSLRTLATMHFPHSDAGKYEADLRARGYVVTDVAYGTDVVLSVAIKPSEEEALGAYALALTRGAVVPEFYSTMWVELPA</sequence>
<dbReference type="InterPro" id="IPR036956">
    <property type="entry name" value="Impact_N_sf"/>
</dbReference>
<dbReference type="InterPro" id="IPR001498">
    <property type="entry name" value="Impact_N"/>
</dbReference>
<dbReference type="InterPro" id="IPR020569">
    <property type="entry name" value="UPF0029_Impact_CS"/>
</dbReference>
<dbReference type="SUPFAM" id="SSF54211">
    <property type="entry name" value="Ribosomal protein S5 domain 2-like"/>
    <property type="match status" value="1"/>
</dbReference>
<dbReference type="SUPFAM" id="SSF54980">
    <property type="entry name" value="EF-G C-terminal domain-like"/>
    <property type="match status" value="1"/>
</dbReference>
<dbReference type="Gene3D" id="3.30.230.30">
    <property type="entry name" value="Impact, N-terminal domain"/>
    <property type="match status" value="1"/>
</dbReference>
<evidence type="ECO:0000259" key="2">
    <source>
        <dbReference type="Pfam" id="PF01205"/>
    </source>
</evidence>
<dbReference type="PROSITE" id="PS00910">
    <property type="entry name" value="UPF0029"/>
    <property type="match status" value="1"/>
</dbReference>
<evidence type="ECO:0000313" key="4">
    <source>
        <dbReference type="EMBL" id="WOT03005.1"/>
    </source>
</evidence>
<dbReference type="PANTHER" id="PTHR16301:SF20">
    <property type="entry name" value="IMPACT FAMILY MEMBER YIGZ"/>
    <property type="match status" value="1"/>
</dbReference>
<comment type="similarity">
    <text evidence="1">Belongs to the IMPACT family.</text>
</comment>
<dbReference type="InterPro" id="IPR035647">
    <property type="entry name" value="EFG_III/V"/>
</dbReference>
<feature type="domain" description="UPF0029" evidence="3">
    <location>
        <begin position="147"/>
        <end position="200"/>
    </location>
</feature>
<dbReference type="InterPro" id="IPR023582">
    <property type="entry name" value="Impact"/>
</dbReference>
<gene>
    <name evidence="4" type="ORF">CYJ47_04335</name>
</gene>
<accession>A0AAF1BZS2</accession>
<dbReference type="EMBL" id="CP136958">
    <property type="protein sequence ID" value="WOT03005.1"/>
    <property type="molecule type" value="Genomic_DNA"/>
</dbReference>
<dbReference type="PANTHER" id="PTHR16301">
    <property type="entry name" value="IMPACT-RELATED"/>
    <property type="match status" value="1"/>
</dbReference>
<evidence type="ECO:0000259" key="3">
    <source>
        <dbReference type="Pfam" id="PF09186"/>
    </source>
</evidence>
<reference evidence="4" key="1">
    <citation type="submission" date="2017-12" db="EMBL/GenBank/DDBJ databases">
        <authorList>
            <person name="Thomas-White K."/>
            <person name="Wolfe A.J."/>
        </authorList>
    </citation>
    <scope>NUCLEOTIDE SEQUENCE</scope>
    <source>
        <strain evidence="4">UMB0763</strain>
    </source>
</reference>
<evidence type="ECO:0000256" key="1">
    <source>
        <dbReference type="ARBA" id="ARBA00007665"/>
    </source>
</evidence>
<dbReference type="InterPro" id="IPR015269">
    <property type="entry name" value="UPF0029_Impact_C"/>
</dbReference>
<reference evidence="4" key="2">
    <citation type="submission" date="2023-10" db="EMBL/GenBank/DDBJ databases">
        <authorList>
            <person name="Choi B."/>
        </authorList>
    </citation>
    <scope>NUCLEOTIDE SEQUENCE</scope>
    <source>
        <strain evidence="4">UMB0763</strain>
    </source>
</reference>
<dbReference type="GO" id="GO:0005737">
    <property type="term" value="C:cytoplasm"/>
    <property type="evidence" value="ECO:0007669"/>
    <property type="project" value="TreeGrafter"/>
</dbReference>
<dbReference type="Proteomes" id="UP000234560">
    <property type="component" value="Chromosome"/>
</dbReference>
<dbReference type="InterPro" id="IPR020568">
    <property type="entry name" value="Ribosomal_Su5_D2-typ_SF"/>
</dbReference>
<protein>
    <submittedName>
        <fullName evidence="4">YigZ family protein</fullName>
    </submittedName>
</protein>
<evidence type="ECO:0000313" key="5">
    <source>
        <dbReference type="Proteomes" id="UP000234560"/>
    </source>
</evidence>
<proteinExistence type="inferred from homology"/>
<feature type="domain" description="Impact N-terminal" evidence="2">
    <location>
        <begin position="23"/>
        <end position="130"/>
    </location>
</feature>
<dbReference type="AlphaFoldDB" id="A0AAF1BZS2"/>
<dbReference type="Pfam" id="PF01205">
    <property type="entry name" value="Impact_N"/>
    <property type="match status" value="1"/>
</dbReference>
<dbReference type="NCBIfam" id="TIGR00257">
    <property type="entry name" value="IMPACT_YIGZ"/>
    <property type="match status" value="1"/>
</dbReference>
<organism evidence="4 5">
    <name type="scientific">Corynebacterium pyruviciproducens</name>
    <dbReference type="NCBI Taxonomy" id="598660"/>
    <lineage>
        <taxon>Bacteria</taxon>
        <taxon>Bacillati</taxon>
        <taxon>Actinomycetota</taxon>
        <taxon>Actinomycetes</taxon>
        <taxon>Mycobacteriales</taxon>
        <taxon>Corynebacteriaceae</taxon>
        <taxon>Corynebacterium</taxon>
    </lineage>
</organism>
<dbReference type="GO" id="GO:0006446">
    <property type="term" value="P:regulation of translational initiation"/>
    <property type="evidence" value="ECO:0007669"/>
    <property type="project" value="TreeGrafter"/>
</dbReference>